<comment type="caution">
    <text evidence="9">The sequence shown here is derived from an EMBL/GenBank/DDBJ whole genome shotgun (WGS) entry which is preliminary data.</text>
</comment>
<dbReference type="Pfam" id="PF04434">
    <property type="entry name" value="SWIM"/>
    <property type="match status" value="1"/>
</dbReference>
<comment type="subcellular location">
    <subcellularLocation>
        <location evidence="6">Nucleus</location>
    </subcellularLocation>
</comment>
<dbReference type="GO" id="GO:0008270">
    <property type="term" value="F:zinc ion binding"/>
    <property type="evidence" value="ECO:0007669"/>
    <property type="project" value="UniProtKB-UniRule"/>
</dbReference>
<dbReference type="AlphaFoldDB" id="A0A9Q0H8T4"/>
<evidence type="ECO:0000256" key="5">
    <source>
        <dbReference type="PROSITE-ProRule" id="PRU00325"/>
    </source>
</evidence>
<keyword evidence="6" id="KW-0539">Nucleus</keyword>
<gene>
    <name evidence="9" type="ORF">NE237_020115</name>
</gene>
<dbReference type="GO" id="GO:0006355">
    <property type="term" value="P:regulation of DNA-templated transcription"/>
    <property type="evidence" value="ECO:0007669"/>
    <property type="project" value="UniProtKB-UniRule"/>
</dbReference>
<dbReference type="Proteomes" id="UP001141806">
    <property type="component" value="Unassembled WGS sequence"/>
</dbReference>
<organism evidence="9 10">
    <name type="scientific">Protea cynaroides</name>
    <dbReference type="NCBI Taxonomy" id="273540"/>
    <lineage>
        <taxon>Eukaryota</taxon>
        <taxon>Viridiplantae</taxon>
        <taxon>Streptophyta</taxon>
        <taxon>Embryophyta</taxon>
        <taxon>Tracheophyta</taxon>
        <taxon>Spermatophyta</taxon>
        <taxon>Magnoliopsida</taxon>
        <taxon>Proteales</taxon>
        <taxon>Proteaceae</taxon>
        <taxon>Protea</taxon>
    </lineage>
</organism>
<dbReference type="PANTHER" id="PTHR31669">
    <property type="entry name" value="PROTEIN FAR1-RELATED SEQUENCE 10-RELATED"/>
    <property type="match status" value="1"/>
</dbReference>
<evidence type="ECO:0000256" key="6">
    <source>
        <dbReference type="RuleBase" id="RU367018"/>
    </source>
</evidence>
<keyword evidence="4 6" id="KW-0862">Zinc</keyword>
<dbReference type="InterPro" id="IPR031052">
    <property type="entry name" value="FHY3/FAR1"/>
</dbReference>
<accession>A0A9Q0H8T4</accession>
<evidence type="ECO:0000256" key="3">
    <source>
        <dbReference type="ARBA" id="ARBA00022771"/>
    </source>
</evidence>
<evidence type="ECO:0000313" key="10">
    <source>
        <dbReference type="Proteomes" id="UP001141806"/>
    </source>
</evidence>
<dbReference type="PANTHER" id="PTHR31669:SF283">
    <property type="entry name" value="PROTEIN FAR1-RELATED SEQUENCE"/>
    <property type="match status" value="1"/>
</dbReference>
<keyword evidence="10" id="KW-1185">Reference proteome</keyword>
<dbReference type="Pfam" id="PF03101">
    <property type="entry name" value="FAR1"/>
    <property type="match status" value="1"/>
</dbReference>
<dbReference type="InterPro" id="IPR007527">
    <property type="entry name" value="Znf_SWIM"/>
</dbReference>
<dbReference type="OrthoDB" id="1845384at2759"/>
<feature type="domain" description="SWIM-type" evidence="8">
    <location>
        <begin position="573"/>
        <end position="609"/>
    </location>
</feature>
<dbReference type="InterPro" id="IPR004330">
    <property type="entry name" value="FAR1_DNA_bnd_dom"/>
</dbReference>
<evidence type="ECO:0000313" key="9">
    <source>
        <dbReference type="EMBL" id="KAJ4960205.1"/>
    </source>
</evidence>
<reference evidence="9" key="1">
    <citation type="journal article" date="2023" name="Plant J.">
        <title>The genome of the king protea, Protea cynaroides.</title>
        <authorList>
            <person name="Chang J."/>
            <person name="Duong T.A."/>
            <person name="Schoeman C."/>
            <person name="Ma X."/>
            <person name="Roodt D."/>
            <person name="Barker N."/>
            <person name="Li Z."/>
            <person name="Van de Peer Y."/>
            <person name="Mizrachi E."/>
        </authorList>
    </citation>
    <scope>NUCLEOTIDE SEQUENCE</scope>
    <source>
        <tissue evidence="9">Young leaves</tissue>
    </source>
</reference>
<evidence type="ECO:0000256" key="4">
    <source>
        <dbReference type="ARBA" id="ARBA00022833"/>
    </source>
</evidence>
<evidence type="ECO:0000259" key="8">
    <source>
        <dbReference type="PROSITE" id="PS50966"/>
    </source>
</evidence>
<keyword evidence="3 5" id="KW-0863">Zinc-finger</keyword>
<dbReference type="PROSITE" id="PS50966">
    <property type="entry name" value="ZF_SWIM"/>
    <property type="match status" value="1"/>
</dbReference>
<dbReference type="Pfam" id="PF10551">
    <property type="entry name" value="MULE"/>
    <property type="match status" value="1"/>
</dbReference>
<dbReference type="InterPro" id="IPR018289">
    <property type="entry name" value="MULE_transposase_dom"/>
</dbReference>
<proteinExistence type="inferred from homology"/>
<evidence type="ECO:0000256" key="2">
    <source>
        <dbReference type="ARBA" id="ARBA00022723"/>
    </source>
</evidence>
<protein>
    <recommendedName>
        <fullName evidence="6">Protein FAR1-RELATED SEQUENCE</fullName>
    </recommendedName>
</protein>
<dbReference type="EMBL" id="JAMYWD010000009">
    <property type="protein sequence ID" value="KAJ4960205.1"/>
    <property type="molecule type" value="Genomic_DNA"/>
</dbReference>
<dbReference type="GO" id="GO:0005634">
    <property type="term" value="C:nucleus"/>
    <property type="evidence" value="ECO:0007669"/>
    <property type="project" value="UniProtKB-SubCell"/>
</dbReference>
<feature type="region of interest" description="Disordered" evidence="7">
    <location>
        <begin position="1"/>
        <end position="54"/>
    </location>
</feature>
<comment type="function">
    <text evidence="6">Putative transcription activator involved in regulating light control of development.</text>
</comment>
<name>A0A9Q0H8T4_9MAGN</name>
<evidence type="ECO:0000256" key="7">
    <source>
        <dbReference type="SAM" id="MobiDB-lite"/>
    </source>
</evidence>
<keyword evidence="2 6" id="KW-0479">Metal-binding</keyword>
<evidence type="ECO:0000256" key="1">
    <source>
        <dbReference type="ARBA" id="ARBA00005889"/>
    </source>
</evidence>
<dbReference type="SMART" id="SM00575">
    <property type="entry name" value="ZnF_PMZ"/>
    <property type="match status" value="1"/>
</dbReference>
<comment type="similarity">
    <text evidence="1 6">Belongs to the FHY3/FAR1 family.</text>
</comment>
<sequence>MNMEANASEGDPPIGAESNERETESDCAGTELDDGAQKEKSIVPFDNETQKEKTIVPPAVGMGFDCARVKLDNGAEKEKSIGPPVVGMEFKSYDDVYDFYNCYAMELGFGVRVRNSYCDKTTKEKIGAVLCCSCEGFKEKVGSIRLKPETRTGCLAMIRLKLISKKWQITEVKLEHNHVNIPESVRLFKSHKNIVAGTKRKLQSVDAGGDANLNSNEKDASEFFGHCKCLKLQEGDAGALYNYFCHMQLTSSNFFYLMDVNDDGHLRNVFWADASSRAAYVYFGDVVTFETTYLTDKYEMSFAPFVGVNHHGHSILLGCGLLTDETTESFVWLFKAWLACMSGNAPSAIITDQCKAIQEAIAMVFPKSHHRLCLWHIMQKFSDKLGALDEYESIKKAIGTAVYDSLTVSEFEAAWESMIQSYGIGHNEWLRTLYEDKERWVPVFLRGTFFAGMSTNQRSEKIYVFFYGYVHQKTSLKEFLDKYELTLHKKYEIESKLDFESRHRKPVLKTKCSYERQLSEVYTHSMFKKFQHEVEDMVLCFNTSQVNADGPIIKYIVKEHYAGGANGKMIRDYEVLYNSAEAEVSCICNWFSLKGYLCRHALSVLDYNNVLEVPSKYILSRWRKDYKCRYVASKSQDVNVNNPVKWYDQLHSRAIQIVKEGVISEENYRVVLLGLEELLAKIHVRSALLHTISESISYLQVEVDNHDLVQFLTQSSPGKPPPNDAAVIVPRYRKLATYFIHCSSNWISKEINGTADFS</sequence>
<dbReference type="InterPro" id="IPR006564">
    <property type="entry name" value="Znf_PMZ"/>
</dbReference>